<comment type="subcellular location">
    <subcellularLocation>
        <location evidence="1">Mitochondrion outer membrane</location>
    </subcellularLocation>
</comment>
<keyword evidence="6" id="KW-1185">Reference proteome</keyword>
<keyword evidence="5" id="KW-0626">Porin</keyword>
<evidence type="ECO:0000256" key="2">
    <source>
        <dbReference type="ARBA" id="ARBA00007780"/>
    </source>
</evidence>
<keyword evidence="4" id="KW-0496">Mitochondrion</keyword>
<accession>A0A0N5CGY0</accession>
<protein>
    <submittedName>
        <fullName evidence="7">Voltage-dependent anion-selective channel</fullName>
    </submittedName>
</protein>
<dbReference type="GO" id="GO:0015288">
    <property type="term" value="F:porin activity"/>
    <property type="evidence" value="ECO:0007669"/>
    <property type="project" value="UniProtKB-KW"/>
</dbReference>
<comment type="similarity">
    <text evidence="2">Belongs to the eukaryotic mitochondrial porin family.</text>
</comment>
<dbReference type="PANTHER" id="PTHR11743">
    <property type="entry name" value="VOLTAGE-DEPENDENT ANION-SELECTIVE CHANNEL"/>
    <property type="match status" value="1"/>
</dbReference>
<evidence type="ECO:0000313" key="7">
    <source>
        <dbReference type="WBParaSite" id="SPAL_0001710500.1"/>
    </source>
</evidence>
<dbReference type="Gene3D" id="2.40.160.10">
    <property type="entry name" value="Porin"/>
    <property type="match status" value="1"/>
</dbReference>
<sequence length="283" mass="31490">MTQPKYGDIGKSASDLLNKGYGIGTFKIKVKSGIAKDKPYEYKTSTIHNFKSQILDYNINLKCNLPNYNMVLSEKWTPNNTLTTGLELVDYFFKGLTIHLESNYNFMNSNRSASIKTDYISPSYRLQNKINLLGRPILNSTFVVGNKDAIAGVQITTDLQENKIKAYNVAISRIYSNSEVNFFIKNDANVCGSFLYKTAPNLDLGGEVSIKQNLGEVYYAIATKYCTSNDMVIKAKVNNDSCVSISVKNKITPYLSLSGATQFPIYSSSNTSYKIGLGLEYSS</sequence>
<dbReference type="AlphaFoldDB" id="A0A0N5CGY0"/>
<dbReference type="InterPro" id="IPR027246">
    <property type="entry name" value="Porin_Euk/Tom40"/>
</dbReference>
<dbReference type="GO" id="GO:0008308">
    <property type="term" value="F:voltage-gated monoatomic anion channel activity"/>
    <property type="evidence" value="ECO:0007669"/>
    <property type="project" value="InterPro"/>
</dbReference>
<keyword evidence="5" id="KW-0406">Ion transport</keyword>
<name>A0A0N5CGY0_STREA</name>
<organism evidence="6 7">
    <name type="scientific">Strongyloides papillosus</name>
    <name type="common">Intestinal threadworm</name>
    <dbReference type="NCBI Taxonomy" id="174720"/>
    <lineage>
        <taxon>Eukaryota</taxon>
        <taxon>Metazoa</taxon>
        <taxon>Ecdysozoa</taxon>
        <taxon>Nematoda</taxon>
        <taxon>Chromadorea</taxon>
        <taxon>Rhabditida</taxon>
        <taxon>Tylenchina</taxon>
        <taxon>Panagrolaimomorpha</taxon>
        <taxon>Strongyloidoidea</taxon>
        <taxon>Strongyloididae</taxon>
        <taxon>Strongyloides</taxon>
    </lineage>
</organism>
<dbReference type="PANTHER" id="PTHR11743:SF70">
    <property type="entry name" value="GH26960P-RELATED"/>
    <property type="match status" value="1"/>
</dbReference>
<keyword evidence="4" id="KW-1000">Mitochondrion outer membrane</keyword>
<dbReference type="InterPro" id="IPR001925">
    <property type="entry name" value="Porin_Euk"/>
</dbReference>
<evidence type="ECO:0000256" key="1">
    <source>
        <dbReference type="ARBA" id="ARBA00004294"/>
    </source>
</evidence>
<reference evidence="7" key="1">
    <citation type="submission" date="2017-02" db="UniProtKB">
        <authorList>
            <consortium name="WormBaseParasite"/>
        </authorList>
    </citation>
    <scope>IDENTIFICATION</scope>
</reference>
<keyword evidence="3" id="KW-0472">Membrane</keyword>
<dbReference type="WBParaSite" id="SPAL_0001710500.1">
    <property type="protein sequence ID" value="SPAL_0001710500.1"/>
    <property type="gene ID" value="SPAL_0001710500"/>
</dbReference>
<dbReference type="PRINTS" id="PR00185">
    <property type="entry name" value="EUKARYTPORIN"/>
</dbReference>
<evidence type="ECO:0000256" key="3">
    <source>
        <dbReference type="ARBA" id="ARBA00022452"/>
    </source>
</evidence>
<evidence type="ECO:0000256" key="5">
    <source>
        <dbReference type="ARBA" id="ARBA00023114"/>
    </source>
</evidence>
<dbReference type="InterPro" id="IPR023614">
    <property type="entry name" value="Porin_dom_sf"/>
</dbReference>
<evidence type="ECO:0000313" key="6">
    <source>
        <dbReference type="Proteomes" id="UP000046392"/>
    </source>
</evidence>
<proteinExistence type="inferred from homology"/>
<dbReference type="CDD" id="cd07306">
    <property type="entry name" value="Porin3_VDAC"/>
    <property type="match status" value="1"/>
</dbReference>
<dbReference type="GO" id="GO:0005741">
    <property type="term" value="C:mitochondrial outer membrane"/>
    <property type="evidence" value="ECO:0007669"/>
    <property type="project" value="UniProtKB-SubCell"/>
</dbReference>
<evidence type="ECO:0000256" key="4">
    <source>
        <dbReference type="ARBA" id="ARBA00022787"/>
    </source>
</evidence>
<dbReference type="STRING" id="174720.A0A0N5CGY0"/>
<keyword evidence="3" id="KW-1134">Transmembrane beta strand</keyword>
<dbReference type="GO" id="GO:0046930">
    <property type="term" value="C:pore complex"/>
    <property type="evidence" value="ECO:0007669"/>
    <property type="project" value="UniProtKB-KW"/>
</dbReference>
<keyword evidence="5" id="KW-0813">Transport</keyword>
<dbReference type="Proteomes" id="UP000046392">
    <property type="component" value="Unplaced"/>
</dbReference>
<keyword evidence="3" id="KW-0812">Transmembrane</keyword>
<dbReference type="Pfam" id="PF01459">
    <property type="entry name" value="Porin_3"/>
    <property type="match status" value="1"/>
</dbReference>